<evidence type="ECO:0000256" key="2">
    <source>
        <dbReference type="ARBA" id="ARBA00017118"/>
    </source>
</evidence>
<evidence type="ECO:0000256" key="4">
    <source>
        <dbReference type="ARBA" id="ARBA00023163"/>
    </source>
</evidence>
<evidence type="ECO:0000256" key="3">
    <source>
        <dbReference type="ARBA" id="ARBA00023015"/>
    </source>
</evidence>
<reference evidence="5 6" key="1">
    <citation type="submission" date="2004-09" db="EMBL/GenBank/DDBJ databases">
        <authorList>
            <person name="Ai X.L."/>
            <person name="Wang Z.F."/>
            <person name="Wang B."/>
            <person name="Zhang W."/>
            <person name="Li F."/>
            <person name="Fu J.H."/>
            <person name="Cui C.S."/>
            <person name="Shi Y.H."/>
            <person name="He M."/>
        </authorList>
    </citation>
    <scope>NUCLEOTIDE SEQUENCE [LARGE SCALE GENOMIC DNA]</scope>
</reference>
<keyword evidence="4" id="KW-0804">Transcription</keyword>
<evidence type="ECO:0000256" key="1">
    <source>
        <dbReference type="ARBA" id="ARBA00008271"/>
    </source>
</evidence>
<dbReference type="GO" id="GO:0006355">
    <property type="term" value="P:regulation of DNA-templated transcription"/>
    <property type="evidence" value="ECO:0007669"/>
    <property type="project" value="InterPro"/>
</dbReference>
<dbReference type="EMBL" id="AY522332">
    <property type="protein sequence ID" value="AAS82686.1"/>
    <property type="molecule type" value="Genomic_DNA"/>
</dbReference>
<sequence length="106" mass="12486">MKEPCQESLLTKSHVYAIVRECVNFKKHNFDTENVLAHVEDSNFSVISEFINANADRIFIRQPQLDIPITPHRERLSYIFNLPKNLELEYLYCEQRYYGSKNGNCS</sequence>
<protein>
    <recommendedName>
        <fullName evidence="2">Late expression factor 11</fullName>
    </recommendedName>
</protein>
<organismHost>
    <name type="scientific">Agrotis segetum</name>
    <name type="common">Turnip moth</name>
    <dbReference type="NCBI Taxonomy" id="47767"/>
</organismHost>
<dbReference type="Pfam" id="PF06385">
    <property type="entry name" value="Baculo_LEF-11"/>
    <property type="match status" value="1"/>
</dbReference>
<comment type="similarity">
    <text evidence="1">Belongs to the baculoviridae LEF-11 family.</text>
</comment>
<accession>Q6QXJ5</accession>
<proteinExistence type="inferred from homology"/>
<name>Q6QXJ5_GVAS</name>
<dbReference type="InterPro" id="IPR009429">
    <property type="entry name" value="Baculo_LEF-11"/>
</dbReference>
<gene>
    <name evidence="5" type="primary">ORF52</name>
    <name evidence="5" type="ORF">Asgvgp052</name>
</gene>
<evidence type="ECO:0000313" key="5">
    <source>
        <dbReference type="EMBL" id="AAS82686.1"/>
    </source>
</evidence>
<dbReference type="Proteomes" id="UP000202635">
    <property type="component" value="Genome"/>
</dbReference>
<keyword evidence="3" id="KW-0805">Transcription regulation</keyword>
<dbReference type="GO" id="GO:0019058">
    <property type="term" value="P:viral life cycle"/>
    <property type="evidence" value="ECO:0007669"/>
    <property type="project" value="InterPro"/>
</dbReference>
<evidence type="ECO:0000313" key="6">
    <source>
        <dbReference type="Proteomes" id="UP000202635"/>
    </source>
</evidence>
<organism evidence="5 6">
    <name type="scientific">Agrotis segetum granulosis virus</name>
    <name type="common">AsGV</name>
    <name type="synonym">Agrotis segetum granulovirus</name>
    <dbReference type="NCBI Taxonomy" id="10464"/>
    <lineage>
        <taxon>Viruses</taxon>
        <taxon>Viruses incertae sedis</taxon>
        <taxon>Naldaviricetes</taxon>
        <taxon>Lefavirales</taxon>
        <taxon>Baculoviridae</taxon>
        <taxon>Betabaculovirus</taxon>
        <taxon>Betabaculovirus agsegetum</taxon>
    </lineage>
</organism>